<dbReference type="Gene3D" id="3.40.50.180">
    <property type="entry name" value="Methylesterase CheB, C-terminal domain"/>
    <property type="match status" value="1"/>
</dbReference>
<dbReference type="HAMAP" id="MF_00099">
    <property type="entry name" value="CheB_chemtxs"/>
    <property type="match status" value="1"/>
</dbReference>
<dbReference type="GO" id="GO:0005737">
    <property type="term" value="C:cytoplasm"/>
    <property type="evidence" value="ECO:0007669"/>
    <property type="project" value="UniProtKB-SubCell"/>
</dbReference>
<feature type="active site" evidence="3 4">
    <location>
        <position position="168"/>
    </location>
</feature>
<dbReference type="InterPro" id="IPR000673">
    <property type="entry name" value="Sig_transdc_resp-reg_Me-estase"/>
</dbReference>
<reference evidence="8 9" key="1">
    <citation type="journal article" date="2003" name="Int. J. Syst. Evol. Microbiol.">
        <title>Halobacillus salinus sp. nov., isolated from a salt lake on the coast of the East Sea in Korea.</title>
        <authorList>
            <person name="Yoon J.H."/>
            <person name="Kang K.H."/>
            <person name="Park Y.H."/>
        </authorList>
    </citation>
    <scope>NUCLEOTIDE SEQUENCE [LARGE SCALE GENOMIC DNA]</scope>
    <source>
        <strain evidence="8 9">HSL-3</strain>
    </source>
</reference>
<dbReference type="SUPFAM" id="SSF52172">
    <property type="entry name" value="CheY-like"/>
    <property type="match status" value="1"/>
</dbReference>
<protein>
    <recommendedName>
        <fullName evidence="3">Protein-glutamate methylesterase/protein-glutamine glutaminase</fullName>
        <ecNumber evidence="3">3.1.1.61</ecNumber>
        <ecNumber evidence="3">3.5.1.44</ecNumber>
    </recommendedName>
</protein>
<dbReference type="PROSITE" id="PS50110">
    <property type="entry name" value="RESPONSE_REGULATORY"/>
    <property type="match status" value="1"/>
</dbReference>
<feature type="domain" description="Response regulatory" evidence="6">
    <location>
        <begin position="5"/>
        <end position="122"/>
    </location>
</feature>
<dbReference type="EC" id="3.5.1.44" evidence="3"/>
<dbReference type="GO" id="GO:0008984">
    <property type="term" value="F:protein-glutamate methylesterase activity"/>
    <property type="evidence" value="ECO:0007669"/>
    <property type="project" value="UniProtKB-UniRule"/>
</dbReference>
<dbReference type="CDD" id="cd17541">
    <property type="entry name" value="REC_CheB-like"/>
    <property type="match status" value="1"/>
</dbReference>
<keyword evidence="3 5" id="KW-0597">Phosphoprotein</keyword>
<dbReference type="GO" id="GO:0050568">
    <property type="term" value="F:protein-glutamine glutaminase activity"/>
    <property type="evidence" value="ECO:0007669"/>
    <property type="project" value="UniProtKB-UniRule"/>
</dbReference>
<dbReference type="AlphaFoldDB" id="A0A4Z0H4H8"/>
<dbReference type="GO" id="GO:0000156">
    <property type="term" value="F:phosphorelay response regulator activity"/>
    <property type="evidence" value="ECO:0007669"/>
    <property type="project" value="InterPro"/>
</dbReference>
<keyword evidence="9" id="KW-1185">Reference proteome</keyword>
<dbReference type="InterPro" id="IPR035909">
    <property type="entry name" value="CheB_C"/>
</dbReference>
<dbReference type="EMBL" id="SRJC01000001">
    <property type="protein sequence ID" value="TGB04787.1"/>
    <property type="molecule type" value="Genomic_DNA"/>
</dbReference>
<proteinExistence type="inferred from homology"/>
<evidence type="ECO:0000256" key="1">
    <source>
        <dbReference type="ARBA" id="ARBA00022801"/>
    </source>
</evidence>
<keyword evidence="3 4" id="KW-0145">Chemotaxis</keyword>
<comment type="similarity">
    <text evidence="3">Belongs to the CheB family.</text>
</comment>
<dbReference type="Proteomes" id="UP000297982">
    <property type="component" value="Unassembled WGS sequence"/>
</dbReference>
<feature type="active site" evidence="3 4">
    <location>
        <position position="195"/>
    </location>
</feature>
<dbReference type="InterPro" id="IPR008248">
    <property type="entry name" value="CheB-like"/>
</dbReference>
<evidence type="ECO:0000259" key="7">
    <source>
        <dbReference type="PROSITE" id="PS50122"/>
    </source>
</evidence>
<comment type="catalytic activity">
    <reaction evidence="2 3">
        <text>[protein]-L-glutamate 5-O-methyl ester + H2O = L-glutamyl-[protein] + methanol + H(+)</text>
        <dbReference type="Rhea" id="RHEA:23236"/>
        <dbReference type="Rhea" id="RHEA-COMP:10208"/>
        <dbReference type="Rhea" id="RHEA-COMP:10311"/>
        <dbReference type="ChEBI" id="CHEBI:15377"/>
        <dbReference type="ChEBI" id="CHEBI:15378"/>
        <dbReference type="ChEBI" id="CHEBI:17790"/>
        <dbReference type="ChEBI" id="CHEBI:29973"/>
        <dbReference type="ChEBI" id="CHEBI:82795"/>
        <dbReference type="EC" id="3.1.1.61"/>
    </reaction>
</comment>
<dbReference type="EC" id="3.1.1.61" evidence="3"/>
<evidence type="ECO:0000256" key="3">
    <source>
        <dbReference type="HAMAP-Rule" id="MF_00099"/>
    </source>
</evidence>
<comment type="domain">
    <text evidence="3">Contains a C-terminal catalytic domain, and an N-terminal region which modulates catalytic activity.</text>
</comment>
<evidence type="ECO:0000256" key="4">
    <source>
        <dbReference type="PROSITE-ProRule" id="PRU00050"/>
    </source>
</evidence>
<comment type="caution">
    <text evidence="8">The sequence shown here is derived from an EMBL/GenBank/DDBJ whole genome shotgun (WGS) entry which is preliminary data.</text>
</comment>
<evidence type="ECO:0000259" key="6">
    <source>
        <dbReference type="PROSITE" id="PS50110"/>
    </source>
</evidence>
<dbReference type="PANTHER" id="PTHR42872:SF3">
    <property type="entry name" value="PROTEIN-GLUTAMATE METHYLESTERASE_PROTEIN-GLUTAMINE GLUTAMINASE 1"/>
    <property type="match status" value="1"/>
</dbReference>
<accession>A0A4Z0H4H8</accession>
<gene>
    <name evidence="3" type="primary">cheB</name>
    <name evidence="8" type="ORF">E4663_07290</name>
</gene>
<dbReference type="NCBIfam" id="NF009206">
    <property type="entry name" value="PRK12555.1"/>
    <property type="match status" value="1"/>
</dbReference>
<dbReference type="PROSITE" id="PS50122">
    <property type="entry name" value="CHEB"/>
    <property type="match status" value="1"/>
</dbReference>
<dbReference type="InterPro" id="IPR001789">
    <property type="entry name" value="Sig_transdc_resp-reg_receiver"/>
</dbReference>
<dbReference type="NCBIfam" id="NF001965">
    <property type="entry name" value="PRK00742.1"/>
    <property type="match status" value="1"/>
</dbReference>
<dbReference type="CDD" id="cd16432">
    <property type="entry name" value="CheB_Rec"/>
    <property type="match status" value="1"/>
</dbReference>
<dbReference type="Pfam" id="PF01339">
    <property type="entry name" value="CheB_methylest"/>
    <property type="match status" value="1"/>
</dbReference>
<dbReference type="InterPro" id="IPR011006">
    <property type="entry name" value="CheY-like_superfamily"/>
</dbReference>
<dbReference type="RefSeq" id="WP_135327114.1">
    <property type="nucleotide sequence ID" value="NZ_SRJC01000001.1"/>
</dbReference>
<dbReference type="SMART" id="SM00448">
    <property type="entry name" value="REC"/>
    <property type="match status" value="1"/>
</dbReference>
<sequence length="350" mass="38130">MKKIRVLIVDDSAFMRKVLTDILNRDYRIEVVGKARNGNDCMKQLKTLNPDVVTMDVEMPHMDGLEALEVIMKEHPVPVVMVSSLTKQGAESTIKAMTLGAVDFIEKPSGPISLDMEKVEDQVIKKVLVASKATVSQKPTAKRQQPINNLAKHLVSISQQPIIAIGTSTGGPRALDRVITQLPEDLPCPIVIVQHMPKGFTRSLADRLNKQSKVQVKEAEHEEVLKNGCAYIAPGGEHLTIVRKGKHLHAVLDSSEPIYGHRPSVNRMFLSLSEVENLQVISVIMTGMGADGTDGLVELKKKKTNTLCIAEAEESCVVFGMPKAAIKSGLADNIAPVSEISQLLTKALGK</sequence>
<name>A0A4Z0H4H8_9BACI</name>
<organism evidence="8 9">
    <name type="scientific">Halobacillus salinus</name>
    <dbReference type="NCBI Taxonomy" id="192814"/>
    <lineage>
        <taxon>Bacteria</taxon>
        <taxon>Bacillati</taxon>
        <taxon>Bacillota</taxon>
        <taxon>Bacilli</taxon>
        <taxon>Bacillales</taxon>
        <taxon>Bacillaceae</taxon>
        <taxon>Halobacillus</taxon>
    </lineage>
</organism>
<dbReference type="PIRSF" id="PIRSF000876">
    <property type="entry name" value="RR_chemtxs_CheB"/>
    <property type="match status" value="1"/>
</dbReference>
<evidence type="ECO:0000256" key="5">
    <source>
        <dbReference type="PROSITE-ProRule" id="PRU00169"/>
    </source>
</evidence>
<keyword evidence="3" id="KW-0963">Cytoplasm</keyword>
<evidence type="ECO:0000256" key="2">
    <source>
        <dbReference type="ARBA" id="ARBA00048267"/>
    </source>
</evidence>
<comment type="catalytic activity">
    <reaction evidence="3">
        <text>L-glutaminyl-[protein] + H2O = L-glutamyl-[protein] + NH4(+)</text>
        <dbReference type="Rhea" id="RHEA:16441"/>
        <dbReference type="Rhea" id="RHEA-COMP:10207"/>
        <dbReference type="Rhea" id="RHEA-COMP:10208"/>
        <dbReference type="ChEBI" id="CHEBI:15377"/>
        <dbReference type="ChEBI" id="CHEBI:28938"/>
        <dbReference type="ChEBI" id="CHEBI:29973"/>
        <dbReference type="ChEBI" id="CHEBI:30011"/>
        <dbReference type="EC" id="3.5.1.44"/>
    </reaction>
</comment>
<evidence type="ECO:0000313" key="8">
    <source>
        <dbReference type="EMBL" id="TGB04787.1"/>
    </source>
</evidence>
<dbReference type="SUPFAM" id="SSF52738">
    <property type="entry name" value="Methylesterase CheB, C-terminal domain"/>
    <property type="match status" value="1"/>
</dbReference>
<comment type="subcellular location">
    <subcellularLocation>
        <location evidence="3">Cytoplasm</location>
    </subcellularLocation>
</comment>
<dbReference type="PANTHER" id="PTHR42872">
    <property type="entry name" value="PROTEIN-GLUTAMATE METHYLESTERASE/PROTEIN-GLUTAMINE GLUTAMINASE"/>
    <property type="match status" value="1"/>
</dbReference>
<comment type="PTM">
    <text evidence="3">Phosphorylated by CheA. Phosphorylation of the N-terminal regulatory domain activates the methylesterase activity.</text>
</comment>
<feature type="domain" description="CheB-type methylesterase" evidence="7">
    <location>
        <begin position="156"/>
        <end position="350"/>
    </location>
</feature>
<dbReference type="Gene3D" id="3.40.50.2300">
    <property type="match status" value="1"/>
</dbReference>
<feature type="active site" evidence="3 4">
    <location>
        <position position="291"/>
    </location>
</feature>
<keyword evidence="1 3" id="KW-0378">Hydrolase</keyword>
<evidence type="ECO:0000313" key="9">
    <source>
        <dbReference type="Proteomes" id="UP000297982"/>
    </source>
</evidence>
<dbReference type="STRING" id="192814.GCA_900166575_01815"/>
<feature type="modified residue" description="4-aspartylphosphate" evidence="3 5">
    <location>
        <position position="56"/>
    </location>
</feature>
<dbReference type="GO" id="GO:0006935">
    <property type="term" value="P:chemotaxis"/>
    <property type="evidence" value="ECO:0007669"/>
    <property type="project" value="UniProtKB-UniRule"/>
</dbReference>
<dbReference type="Pfam" id="PF00072">
    <property type="entry name" value="Response_reg"/>
    <property type="match status" value="1"/>
</dbReference>
<comment type="function">
    <text evidence="3">Involved in chemotaxis. Part of a chemotaxis signal transduction system that modulates chemotaxis in response to various stimuli. Catalyzes the demethylation of specific methylglutamate residues introduced into the chemoreceptors (methyl-accepting chemotaxis proteins or MCP) by CheR. Also mediates the irreversible deamidation of specific glutamine residues to glutamic acid.</text>
</comment>